<dbReference type="EMBL" id="BOPO01000124">
    <property type="protein sequence ID" value="GIL30557.1"/>
    <property type="molecule type" value="Genomic_DNA"/>
</dbReference>
<evidence type="ECO:0000313" key="3">
    <source>
        <dbReference type="EMBL" id="GIL24764.1"/>
    </source>
</evidence>
<evidence type="ECO:0000313" key="5">
    <source>
        <dbReference type="Proteomes" id="UP000614996"/>
    </source>
</evidence>
<dbReference type="EMBL" id="BOPO01000001">
    <property type="protein sequence ID" value="GIL24764.1"/>
    <property type="molecule type" value="Genomic_DNA"/>
</dbReference>
<reference evidence="5" key="1">
    <citation type="journal article" date="2021" name="Int. J. Syst. Evol. Microbiol.">
        <title>Actinocatenispora comari sp. nov., an endophytic actinomycete isolated from aerial parts of Comarum salesowianum.</title>
        <authorList>
            <person name="Oyunbileg N."/>
            <person name="Iizaka Y."/>
            <person name="Hamada M."/>
            <person name="Davaapurev B.O."/>
            <person name="Fukumoto A."/>
            <person name="Tsetseg B."/>
            <person name="Kato F."/>
            <person name="Tamura T."/>
            <person name="Batkhuu J."/>
            <person name="Anzai Y."/>
        </authorList>
    </citation>
    <scope>NUCLEOTIDE SEQUENCE [LARGE SCALE GENOMIC DNA]</scope>
    <source>
        <strain evidence="5">NUM-2625</strain>
    </source>
</reference>
<dbReference type="RefSeq" id="WP_207122391.1">
    <property type="nucleotide sequence ID" value="NZ_BOPO01000001.1"/>
</dbReference>
<sequence length="299" mass="31820">MTDAGAAPPDPAGVRRSPLRRHLVSLLLVAAILVLIVLLAVKGGTDHRLPTAAPSSPSPSASPSNAGSRYAPLETPPDHGTVKIDETGFENIKDVAGEPQVTWGAVIENTSGAATAAVELRITYLDRAGKKIKVEGFYEQATVPAVLPGRRTGVGGVTYLDDPAVAAVRIRVGTTRWWVDPGKPPTLSIGRIRTDWRGKGEPVPYWGAGKIGAFRNDRGTLYVTFRVDSSYRTVLSRAGVTAVFRNAKGHIVGGSSMTDLGLDVSLPPGWSDQSLRVKYGPPDDVDEARTEIYVYPSTT</sequence>
<accession>A0A8J4A4D4</accession>
<gene>
    <name evidence="3" type="ORF">NUM_00190</name>
    <name evidence="4" type="ORF">NUM_58110</name>
</gene>
<dbReference type="AlphaFoldDB" id="A0A8J4A4D4"/>
<keyword evidence="2" id="KW-1133">Transmembrane helix</keyword>
<evidence type="ECO:0000313" key="4">
    <source>
        <dbReference type="EMBL" id="GIL30557.1"/>
    </source>
</evidence>
<organism evidence="3 5">
    <name type="scientific">Actinocatenispora comari</name>
    <dbReference type="NCBI Taxonomy" id="2807577"/>
    <lineage>
        <taxon>Bacteria</taxon>
        <taxon>Bacillati</taxon>
        <taxon>Actinomycetota</taxon>
        <taxon>Actinomycetes</taxon>
        <taxon>Micromonosporales</taxon>
        <taxon>Micromonosporaceae</taxon>
        <taxon>Actinocatenispora</taxon>
    </lineage>
</organism>
<proteinExistence type="predicted"/>
<feature type="region of interest" description="Disordered" evidence="1">
    <location>
        <begin position="49"/>
        <end position="80"/>
    </location>
</feature>
<reference evidence="3" key="2">
    <citation type="submission" date="2021-02" db="EMBL/GenBank/DDBJ databases">
        <title>Whole genome shotgun sequence of Actinocatenispora sp. strain NUM-2625.</title>
        <authorList>
            <person name="Oyunbileg N."/>
            <person name="Iizaka Y."/>
            <person name="Davaapurev BO."/>
            <person name="Fukumoto A."/>
            <person name="Batkhuu J."/>
            <person name="Anzai Y."/>
        </authorList>
    </citation>
    <scope>NUCLEOTIDE SEQUENCE</scope>
    <source>
        <strain evidence="3">NUM-2625</strain>
    </source>
</reference>
<keyword evidence="5" id="KW-1185">Reference proteome</keyword>
<protein>
    <submittedName>
        <fullName evidence="3">Uncharacterized protein</fullName>
    </submittedName>
</protein>
<comment type="caution">
    <text evidence="3">The sequence shown here is derived from an EMBL/GenBank/DDBJ whole genome shotgun (WGS) entry which is preliminary data.</text>
</comment>
<dbReference type="Proteomes" id="UP000614996">
    <property type="component" value="Unassembled WGS sequence"/>
</dbReference>
<keyword evidence="2" id="KW-0812">Transmembrane</keyword>
<feature type="transmembrane region" description="Helical" evidence="2">
    <location>
        <begin position="23"/>
        <end position="41"/>
    </location>
</feature>
<name>A0A8J4A4D4_9ACTN</name>
<keyword evidence="2" id="KW-0472">Membrane</keyword>
<feature type="compositionally biased region" description="Low complexity" evidence="1">
    <location>
        <begin position="52"/>
        <end position="68"/>
    </location>
</feature>
<evidence type="ECO:0000256" key="2">
    <source>
        <dbReference type="SAM" id="Phobius"/>
    </source>
</evidence>
<evidence type="ECO:0000256" key="1">
    <source>
        <dbReference type="SAM" id="MobiDB-lite"/>
    </source>
</evidence>